<accession>A0ACC2RBS7</accession>
<proteinExistence type="predicted"/>
<reference evidence="1" key="1">
    <citation type="submission" date="2023-03" db="EMBL/GenBank/DDBJ databases">
        <title>Chromosome-level genomes of two armyworms, Mythimna separata and Mythimna loreyi, provide insights into the biosynthesis and reception of sex pheromones.</title>
        <authorList>
            <person name="Zhao H."/>
        </authorList>
    </citation>
    <scope>NUCLEOTIDE SEQUENCE</scope>
    <source>
        <strain evidence="1">BeijingLab</strain>
    </source>
</reference>
<comment type="caution">
    <text evidence="1">The sequence shown here is derived from an EMBL/GenBank/DDBJ whole genome shotgun (WGS) entry which is preliminary data.</text>
</comment>
<keyword evidence="2" id="KW-1185">Reference proteome</keyword>
<dbReference type="EMBL" id="CM056778">
    <property type="protein sequence ID" value="KAJ8736235.1"/>
    <property type="molecule type" value="Genomic_DNA"/>
</dbReference>
<evidence type="ECO:0000313" key="1">
    <source>
        <dbReference type="EMBL" id="KAJ8736235.1"/>
    </source>
</evidence>
<gene>
    <name evidence="1" type="ORF">PYW08_006891</name>
</gene>
<sequence length="1690" mass="186734">MHTMDTMGYGHKKYRPPLSPTSFYQHDYYSRHTTLRPQSEYRFAGGGYPRVGSGSTRGGGLCSAALVGGALLAAVAVLAVAALAFYMGALRPDNGEPIMSFEGTFRVTRGDVYGGVPGSPSYRERARRYSAALRQVYAAPSPLRQAFTGALVTGFGDRRLDVHFRLYLDRRKIPSSVSNIEETLKNILIQDLNSKHPAIGQSIKVDTSSIIIKRDLEHTYHSESYVKEAMNESMTMNNPKGSSPPTGIDKTLQTRVGVVRKTTVKPNQNKDPDEPDIDTENIPVVQGSFQITKTEADITENKKLSSSPIRHEDKGSHKPAAVKTTTTTKAPSARTTTRITTTKRVPTTTPKTRPFTITSTLNVKTRTESTPKKGTEKTTRAPTTITSSTTSTTVTPSTTTQASTTTNNVSQILLDLLTNENHYKDLPKIDTLFTVPHVIDNEPWRPITQPYYERTSEPSIVPVEITSDLNAEDRMGVAEVVDDVSILESLLTPIPPLKHRDRTTVRPLGLHNVDPDLAADVYVPSPVYTSFTLPTYAPPLKNMETLGSHYPKPHPIPVDKISGVVEVVDEADFSDGDDGKPVERPPKDKQTSVSINVLQADSIDNDTEQLSIEGASILKKHNTTTSTSITTTTTTSTTTNSSPNTTTTNSSPTTTTVNSSPTTTTATDTSSTTTTTRSSTSTKTTTTKPATSTVSSTPALDVVNTTFRTNEHQQNETTNKENSTRRPNNKVSIIPSTGAPHLTWELVNTSTNENDTFSKNSPEKYYNDTLQAIITKNDDVFPNTTPKFTGKVSIFRNLTDIIKKYTQNTPSRSEATTNDMEVEERHNHNKMTGSVEVVPDDELEITTAGVITLLPAKSNLGMNRPLRPRPKIKNQEAQPMKENLRSFFRNDPETQKIIDDLSTENYYQSHEINPSNTGSAEVIPEVEHHDQLRLSTVPETIQVNAPNNFPTSSRFPKSSDDLNFSNGKDEEFKNMDVSKTTTVPEGTYRVSYHVTGSVSSKRANKTQNLPAYELALEPDVVLEIPINQTNTLTIDKLKQLASLATISDSNNNTLFRAPGSVISTKAIPSSYTLNQAGFKILTKTYNKNPATKQDGNSFDIPEKTYNKPHVTKPNKEKESVSNFIREIIKEEMCDNATSFRCPSGLCLPLTSRCNRLLDCPDGEDERSCSCADYLRADFSQSKICDGVVDCWDYSDENKCEWCKEGQYVCANARQCLDMVKVCDGTPDCPLGDDEKSCVALADQLDDNEVIPYNEEGYVMVRKRGVWGRLCVESFADVVEEAQSSLKLPDLGRAVCRAMTFHDAGWAREAREGRRASAAGYWEVWHNAAARAHDTRLTFRRAACAKKRALRVRCTGLDCGIRPHADAQQPRVVGGDGAAAGAWPWQAALYRDGDFQCGGTLVHQQWILSASHCFYQATEAHWVARLGALRRGAWPRGPWERVARVRQVVLHPRYAPRGFRNDIALLRLDALPLHARLRPACLPPPRAPPPAGHHCTVVGWGQLYEHERVFPDTLQEVELPVISTSECRRRTRLLPLYRVTDDMFCAGYERGGRDACLGDSGGPLMCQESDKWYVYGVTSNGYGCARANRPGVYTKVSNYIDWIDSVLATYTPPHNDTSSSDQESSEDFYADLEAAENRRASRLDTCKGFRCPLGECLPASSVCNGFLECSDGSDEWQCSRLSPNNSSIDPD</sequence>
<organism evidence="1 2">
    <name type="scientific">Mythimna loreyi</name>
    <dbReference type="NCBI Taxonomy" id="667449"/>
    <lineage>
        <taxon>Eukaryota</taxon>
        <taxon>Metazoa</taxon>
        <taxon>Ecdysozoa</taxon>
        <taxon>Arthropoda</taxon>
        <taxon>Hexapoda</taxon>
        <taxon>Insecta</taxon>
        <taxon>Pterygota</taxon>
        <taxon>Neoptera</taxon>
        <taxon>Endopterygota</taxon>
        <taxon>Lepidoptera</taxon>
        <taxon>Glossata</taxon>
        <taxon>Ditrysia</taxon>
        <taxon>Noctuoidea</taxon>
        <taxon>Noctuidae</taxon>
        <taxon>Noctuinae</taxon>
        <taxon>Hadenini</taxon>
        <taxon>Mythimna</taxon>
    </lineage>
</organism>
<evidence type="ECO:0000313" key="2">
    <source>
        <dbReference type="Proteomes" id="UP001231649"/>
    </source>
</evidence>
<protein>
    <submittedName>
        <fullName evidence="1">Uncharacterized protein</fullName>
    </submittedName>
</protein>
<name>A0ACC2RBS7_9NEOP</name>
<dbReference type="Proteomes" id="UP001231649">
    <property type="component" value="Chromosome 2"/>
</dbReference>